<dbReference type="GO" id="GO:0003746">
    <property type="term" value="F:translation elongation factor activity"/>
    <property type="evidence" value="ECO:0007669"/>
    <property type="project" value="UniProtKB-UniRule"/>
</dbReference>
<dbReference type="InterPro" id="IPR012340">
    <property type="entry name" value="NA-bd_OB-fold"/>
</dbReference>
<accession>A0A921AUY9</accession>
<comment type="similarity">
    <text evidence="3 7 9">Belongs to the elongation factor P family.</text>
</comment>
<comment type="caution">
    <text evidence="12">The sequence shown here is derived from an EMBL/GenBank/DDBJ whole genome shotgun (WGS) entry which is preliminary data.</text>
</comment>
<keyword evidence="4 7" id="KW-0963">Cytoplasm</keyword>
<dbReference type="FunFam" id="2.40.50.140:FF:000004">
    <property type="entry name" value="Elongation factor P"/>
    <property type="match status" value="1"/>
</dbReference>
<dbReference type="Pfam" id="PF09285">
    <property type="entry name" value="Elong-fact-P_C"/>
    <property type="match status" value="1"/>
</dbReference>
<dbReference type="InterPro" id="IPR011768">
    <property type="entry name" value="Transl_elongation_fac_P"/>
</dbReference>
<evidence type="ECO:0000256" key="4">
    <source>
        <dbReference type="ARBA" id="ARBA00022490"/>
    </source>
</evidence>
<feature type="domain" description="Translation elongation factor P/YeiP central" evidence="11">
    <location>
        <begin position="67"/>
        <end position="121"/>
    </location>
</feature>
<gene>
    <name evidence="7 12" type="primary">efp</name>
    <name evidence="12" type="ORF">K8W16_01850</name>
</gene>
<evidence type="ECO:0000259" key="10">
    <source>
        <dbReference type="SMART" id="SM00841"/>
    </source>
</evidence>
<dbReference type="EMBL" id="DYZA01000032">
    <property type="protein sequence ID" value="HJD96376.1"/>
    <property type="molecule type" value="Genomic_DNA"/>
</dbReference>
<evidence type="ECO:0000256" key="5">
    <source>
        <dbReference type="ARBA" id="ARBA00022768"/>
    </source>
</evidence>
<dbReference type="InterPro" id="IPR008991">
    <property type="entry name" value="Translation_prot_SH3-like_sf"/>
</dbReference>
<dbReference type="RefSeq" id="WP_304120653.1">
    <property type="nucleotide sequence ID" value="NZ_DYZA01000032.1"/>
</dbReference>
<dbReference type="Gene3D" id="2.40.50.140">
    <property type="entry name" value="Nucleic acid-binding proteins"/>
    <property type="match status" value="2"/>
</dbReference>
<dbReference type="InterPro" id="IPR015365">
    <property type="entry name" value="Elong-fact-P_C"/>
</dbReference>
<proteinExistence type="inferred from homology"/>
<evidence type="ECO:0000313" key="12">
    <source>
        <dbReference type="EMBL" id="HJD96376.1"/>
    </source>
</evidence>
<reference evidence="12" key="2">
    <citation type="submission" date="2021-09" db="EMBL/GenBank/DDBJ databases">
        <authorList>
            <person name="Gilroy R."/>
        </authorList>
    </citation>
    <scope>NUCLEOTIDE SEQUENCE</scope>
    <source>
        <strain evidence="12">ChiGjej2B2-19336</strain>
    </source>
</reference>
<evidence type="ECO:0000256" key="6">
    <source>
        <dbReference type="ARBA" id="ARBA00022917"/>
    </source>
</evidence>
<dbReference type="FunFam" id="2.40.50.140:FF:000009">
    <property type="entry name" value="Elongation factor P"/>
    <property type="match status" value="1"/>
</dbReference>
<dbReference type="CDD" id="cd05794">
    <property type="entry name" value="S1_EF-P_repeat_2"/>
    <property type="match status" value="1"/>
</dbReference>
<dbReference type="InterPro" id="IPR001059">
    <property type="entry name" value="Transl_elong_P/YeiP_cen"/>
</dbReference>
<dbReference type="GO" id="GO:0043043">
    <property type="term" value="P:peptide biosynthetic process"/>
    <property type="evidence" value="ECO:0007669"/>
    <property type="project" value="InterPro"/>
</dbReference>
<dbReference type="Gene3D" id="2.30.30.30">
    <property type="match status" value="1"/>
</dbReference>
<protein>
    <recommendedName>
        <fullName evidence="7 8">Elongation factor P</fullName>
        <shortName evidence="7">EF-P</shortName>
    </recommendedName>
</protein>
<comment type="function">
    <text evidence="7">Involved in peptide bond synthesis. Stimulates efficient translation and peptide-bond synthesis on native or reconstituted 70S ribosomes in vitro. Probably functions indirectly by altering the affinity of the ribosome for aminoacyl-tRNA, thus increasing their reactivity as acceptors for peptidyl transferase.</text>
</comment>
<organism evidence="12 13">
    <name type="scientific">Mailhella massiliensis</name>
    <dbReference type="NCBI Taxonomy" id="1903261"/>
    <lineage>
        <taxon>Bacteria</taxon>
        <taxon>Pseudomonadati</taxon>
        <taxon>Thermodesulfobacteriota</taxon>
        <taxon>Desulfovibrionia</taxon>
        <taxon>Desulfovibrionales</taxon>
        <taxon>Desulfovibrionaceae</taxon>
        <taxon>Mailhella</taxon>
    </lineage>
</organism>
<dbReference type="PANTHER" id="PTHR30053">
    <property type="entry name" value="ELONGATION FACTOR P"/>
    <property type="match status" value="1"/>
</dbReference>
<dbReference type="HAMAP" id="MF_00141">
    <property type="entry name" value="EF_P"/>
    <property type="match status" value="1"/>
</dbReference>
<evidence type="ECO:0000256" key="7">
    <source>
        <dbReference type="HAMAP-Rule" id="MF_00141"/>
    </source>
</evidence>
<dbReference type="InterPro" id="IPR020599">
    <property type="entry name" value="Transl_elong_fac_P/YeiP"/>
</dbReference>
<reference evidence="12" key="1">
    <citation type="journal article" date="2021" name="PeerJ">
        <title>Extensive microbial diversity within the chicken gut microbiome revealed by metagenomics and culture.</title>
        <authorList>
            <person name="Gilroy R."/>
            <person name="Ravi A."/>
            <person name="Getino M."/>
            <person name="Pursley I."/>
            <person name="Horton D.L."/>
            <person name="Alikhan N.F."/>
            <person name="Baker D."/>
            <person name="Gharbi K."/>
            <person name="Hall N."/>
            <person name="Watson M."/>
            <person name="Adriaenssens E.M."/>
            <person name="Foster-Nyarko E."/>
            <person name="Jarju S."/>
            <person name="Secka A."/>
            <person name="Antonio M."/>
            <person name="Oren A."/>
            <person name="Chaudhuri R.R."/>
            <person name="La Ragione R."/>
            <person name="Hildebrand F."/>
            <person name="Pallen M.J."/>
        </authorList>
    </citation>
    <scope>NUCLEOTIDE SEQUENCE</scope>
    <source>
        <strain evidence="12">ChiGjej2B2-19336</strain>
    </source>
</reference>
<evidence type="ECO:0000259" key="11">
    <source>
        <dbReference type="SMART" id="SM01185"/>
    </source>
</evidence>
<comment type="subcellular location">
    <subcellularLocation>
        <location evidence="1 7">Cytoplasm</location>
    </subcellularLocation>
</comment>
<dbReference type="FunFam" id="2.30.30.30:FF:000003">
    <property type="entry name" value="Elongation factor P"/>
    <property type="match status" value="1"/>
</dbReference>
<dbReference type="SMART" id="SM00841">
    <property type="entry name" value="Elong-fact-P_C"/>
    <property type="match status" value="1"/>
</dbReference>
<dbReference type="SUPFAM" id="SSF50249">
    <property type="entry name" value="Nucleic acid-binding proteins"/>
    <property type="match status" value="2"/>
</dbReference>
<evidence type="ECO:0000256" key="1">
    <source>
        <dbReference type="ARBA" id="ARBA00004496"/>
    </source>
</evidence>
<dbReference type="PROSITE" id="PS01275">
    <property type="entry name" value="EFP"/>
    <property type="match status" value="1"/>
</dbReference>
<evidence type="ECO:0000256" key="2">
    <source>
        <dbReference type="ARBA" id="ARBA00004815"/>
    </source>
</evidence>
<dbReference type="CDD" id="cd04470">
    <property type="entry name" value="S1_EF-P_repeat_1"/>
    <property type="match status" value="1"/>
</dbReference>
<dbReference type="PANTHER" id="PTHR30053:SF12">
    <property type="entry name" value="ELONGATION FACTOR P (EF-P) FAMILY PROTEIN"/>
    <property type="match status" value="1"/>
</dbReference>
<evidence type="ECO:0000256" key="9">
    <source>
        <dbReference type="RuleBase" id="RU004389"/>
    </source>
</evidence>
<dbReference type="NCBIfam" id="NF001810">
    <property type="entry name" value="PRK00529.1"/>
    <property type="match status" value="1"/>
</dbReference>
<dbReference type="AlphaFoldDB" id="A0A921AUY9"/>
<evidence type="ECO:0000313" key="13">
    <source>
        <dbReference type="Proteomes" id="UP000698963"/>
    </source>
</evidence>
<keyword evidence="5 7" id="KW-0251">Elongation factor</keyword>
<dbReference type="SUPFAM" id="SSF50104">
    <property type="entry name" value="Translation proteins SH3-like domain"/>
    <property type="match status" value="1"/>
</dbReference>
<evidence type="ECO:0000256" key="8">
    <source>
        <dbReference type="NCBIfam" id="TIGR00038"/>
    </source>
</evidence>
<dbReference type="Proteomes" id="UP000698963">
    <property type="component" value="Unassembled WGS sequence"/>
</dbReference>
<dbReference type="Pfam" id="PF01132">
    <property type="entry name" value="EFP"/>
    <property type="match status" value="1"/>
</dbReference>
<keyword evidence="6 7" id="KW-0648">Protein biosynthesis</keyword>
<evidence type="ECO:0000256" key="3">
    <source>
        <dbReference type="ARBA" id="ARBA00009479"/>
    </source>
</evidence>
<dbReference type="NCBIfam" id="TIGR00038">
    <property type="entry name" value="efp"/>
    <property type="match status" value="1"/>
</dbReference>
<name>A0A921AUY9_9BACT</name>
<dbReference type="PIRSF" id="PIRSF005901">
    <property type="entry name" value="EF-P"/>
    <property type="match status" value="1"/>
</dbReference>
<comment type="pathway">
    <text evidence="2 7">Protein biosynthesis; polypeptide chain elongation.</text>
</comment>
<dbReference type="InterPro" id="IPR014722">
    <property type="entry name" value="Rib_uL2_dom2"/>
</dbReference>
<feature type="domain" description="Elongation factor P C-terminal" evidence="10">
    <location>
        <begin position="129"/>
        <end position="184"/>
    </location>
</feature>
<dbReference type="SMART" id="SM01185">
    <property type="entry name" value="EFP"/>
    <property type="match status" value="1"/>
</dbReference>
<dbReference type="InterPro" id="IPR013852">
    <property type="entry name" value="Transl_elong_P/YeiP_CS"/>
</dbReference>
<dbReference type="Pfam" id="PF08207">
    <property type="entry name" value="EFP_N"/>
    <property type="match status" value="1"/>
</dbReference>
<sequence length="185" mass="20958">MYSTTDFRRGLKIEIDGTPYEIVEFQHFKPGKGGAMVRTKLRNILNGRVVDNTFRSGEKVGKPDMEQRDMQYLYREGTDLVFMDMTTYEQISLPEADTDGKADWLLESQQCRVLLYNGQPIDIEVPVSLVMTVTKTEPGVKGDTVSNVTKPATLETGVVIQVPIFVNEGDRVKVDTRTREYLGRD</sequence>
<dbReference type="GO" id="GO:0005829">
    <property type="term" value="C:cytosol"/>
    <property type="evidence" value="ECO:0007669"/>
    <property type="project" value="UniProtKB-ARBA"/>
</dbReference>
<dbReference type="InterPro" id="IPR013185">
    <property type="entry name" value="Transl_elong_KOW-like"/>
</dbReference>